<protein>
    <recommendedName>
        <fullName evidence="5">Ycf20</fullName>
    </recommendedName>
</protein>
<dbReference type="EMBL" id="JAKOGI010000039">
    <property type="protein sequence ID" value="KAJ8447333.1"/>
    <property type="molecule type" value="Genomic_DNA"/>
</dbReference>
<evidence type="ECO:0000313" key="3">
    <source>
        <dbReference type="EMBL" id="KAJ8447333.1"/>
    </source>
</evidence>
<dbReference type="Proteomes" id="UP001153076">
    <property type="component" value="Unassembled WGS sequence"/>
</dbReference>
<keyword evidence="2" id="KW-0812">Transmembrane</keyword>
<dbReference type="OrthoDB" id="776537at2759"/>
<evidence type="ECO:0008006" key="5">
    <source>
        <dbReference type="Google" id="ProtNLM"/>
    </source>
</evidence>
<evidence type="ECO:0000256" key="1">
    <source>
        <dbReference type="ARBA" id="ARBA00009846"/>
    </source>
</evidence>
<organism evidence="3 4">
    <name type="scientific">Carnegiea gigantea</name>
    <dbReference type="NCBI Taxonomy" id="171969"/>
    <lineage>
        <taxon>Eukaryota</taxon>
        <taxon>Viridiplantae</taxon>
        <taxon>Streptophyta</taxon>
        <taxon>Embryophyta</taxon>
        <taxon>Tracheophyta</taxon>
        <taxon>Spermatophyta</taxon>
        <taxon>Magnoliopsida</taxon>
        <taxon>eudicotyledons</taxon>
        <taxon>Gunneridae</taxon>
        <taxon>Pentapetalae</taxon>
        <taxon>Caryophyllales</taxon>
        <taxon>Cactineae</taxon>
        <taxon>Cactaceae</taxon>
        <taxon>Cactoideae</taxon>
        <taxon>Echinocereeae</taxon>
        <taxon>Carnegiea</taxon>
    </lineage>
</organism>
<name>A0A9Q1KR24_9CARY</name>
<gene>
    <name evidence="3" type="ORF">Cgig2_013110</name>
</gene>
<comment type="caution">
    <text evidence="3">The sequence shown here is derived from an EMBL/GenBank/DDBJ whole genome shotgun (WGS) entry which is preliminary data.</text>
</comment>
<feature type="transmembrane region" description="Helical" evidence="2">
    <location>
        <begin position="223"/>
        <end position="242"/>
    </location>
</feature>
<dbReference type="PANTHER" id="PTHR33787:SF3">
    <property type="entry name" value="YCF20-LIKE PROTEIN"/>
    <property type="match status" value="1"/>
</dbReference>
<keyword evidence="2" id="KW-0472">Membrane</keyword>
<sequence length="267" mass="30217">MVPMFGIRLPCHPSNVIYVQANILSSRMPFGSLVTALDRRTSSNCGRDHAGHCFAHVKGSSMFDNRKKMNWSIYNSADGRELDPLTNNGNGRTRLIKAVQNLLSRVNARMQDLRKRLPRKLLFFLVDFYCVTAFATVIGQTGDWDILSAALAVVVVEGIGALMYKAPVPLLDKSGNLIVFSWIRSFLGFFQNISSIGQDNQHSRDQYLSVTSLWDSTSFSLTIIWYTSFNYSCSMLLQIVIYSRNSWAMMLKDDNEHVQTTETLVYD</sequence>
<dbReference type="InterPro" id="IPR007572">
    <property type="entry name" value="Uncharacterised_Ycf20"/>
</dbReference>
<feature type="transmembrane region" description="Helical" evidence="2">
    <location>
        <begin position="121"/>
        <end position="140"/>
    </location>
</feature>
<dbReference type="AlphaFoldDB" id="A0A9Q1KR24"/>
<keyword evidence="2" id="KW-1133">Transmembrane helix</keyword>
<keyword evidence="4" id="KW-1185">Reference proteome</keyword>
<dbReference type="PANTHER" id="PTHR33787">
    <property type="match status" value="1"/>
</dbReference>
<comment type="similarity">
    <text evidence="1">Belongs to the ycf20 family.</text>
</comment>
<accession>A0A9Q1KR24</accession>
<feature type="transmembrane region" description="Helical" evidence="2">
    <location>
        <begin position="146"/>
        <end position="164"/>
    </location>
</feature>
<evidence type="ECO:0000313" key="4">
    <source>
        <dbReference type="Proteomes" id="UP001153076"/>
    </source>
</evidence>
<proteinExistence type="inferred from homology"/>
<evidence type="ECO:0000256" key="2">
    <source>
        <dbReference type="SAM" id="Phobius"/>
    </source>
</evidence>
<reference evidence="3" key="1">
    <citation type="submission" date="2022-04" db="EMBL/GenBank/DDBJ databases">
        <title>Carnegiea gigantea Genome sequencing and assembly v2.</title>
        <authorList>
            <person name="Copetti D."/>
            <person name="Sanderson M.J."/>
            <person name="Burquez A."/>
            <person name="Wojciechowski M.F."/>
        </authorList>
    </citation>
    <scope>NUCLEOTIDE SEQUENCE</scope>
    <source>
        <strain evidence="3">SGP5-SGP5p</strain>
        <tissue evidence="3">Aerial part</tissue>
    </source>
</reference>